<gene>
    <name evidence="2" type="ORF">BYL167_LOCUS61665</name>
</gene>
<dbReference type="AlphaFoldDB" id="A0A8S3ERD4"/>
<reference evidence="2" key="1">
    <citation type="submission" date="2021-02" db="EMBL/GenBank/DDBJ databases">
        <authorList>
            <person name="Nowell W R."/>
        </authorList>
    </citation>
    <scope>NUCLEOTIDE SEQUENCE</scope>
</reference>
<proteinExistence type="predicted"/>
<evidence type="ECO:0000256" key="1">
    <source>
        <dbReference type="SAM" id="Coils"/>
    </source>
</evidence>
<keyword evidence="1" id="KW-0175">Coiled coil</keyword>
<protein>
    <submittedName>
        <fullName evidence="2">Uncharacterized protein</fullName>
    </submittedName>
</protein>
<feature type="non-terminal residue" evidence="2">
    <location>
        <position position="1"/>
    </location>
</feature>
<feature type="coiled-coil region" evidence="1">
    <location>
        <begin position="39"/>
        <end position="102"/>
    </location>
</feature>
<dbReference type="EMBL" id="CAJOBH010233070">
    <property type="protein sequence ID" value="CAF5078933.1"/>
    <property type="molecule type" value="Genomic_DNA"/>
</dbReference>
<feature type="coiled-coil region" evidence="1">
    <location>
        <begin position="215"/>
        <end position="292"/>
    </location>
</feature>
<organism evidence="2 3">
    <name type="scientific">Rotaria magnacalcarata</name>
    <dbReference type="NCBI Taxonomy" id="392030"/>
    <lineage>
        <taxon>Eukaryota</taxon>
        <taxon>Metazoa</taxon>
        <taxon>Spiralia</taxon>
        <taxon>Gnathifera</taxon>
        <taxon>Rotifera</taxon>
        <taxon>Eurotatoria</taxon>
        <taxon>Bdelloidea</taxon>
        <taxon>Philodinida</taxon>
        <taxon>Philodinidae</taxon>
        <taxon>Rotaria</taxon>
    </lineage>
</organism>
<sequence>NRAWQQYNQTQVQDFQSKLKDYLPLDQNTSLDSSAEQIIERILKTKEDFNVTNEALREEIVNIRLESGTNLETIKESYLNTINELNQELLTIKNQYESLDTEKQRLAVELENRTLVLNPDQSKQNIERISSNSLQRSFDEVSIHSSGATCTEDAELGQLRETVALLTTQCAQLDEANRAWQQYHQTQVQDFRCKLRDYFSLNENISLDYAAEHIIEQISKEREAFNGKYEALEKVKENLELESTTNLETIKDSYVNAIEELNQELVVTKSRCEQLDAEKQRLSDELERRTTEFDRDRSRQNV</sequence>
<comment type="caution">
    <text evidence="2">The sequence shown here is derived from an EMBL/GenBank/DDBJ whole genome shotgun (WGS) entry which is preliminary data.</text>
</comment>
<accession>A0A8S3ERD4</accession>
<feature type="non-terminal residue" evidence="2">
    <location>
        <position position="302"/>
    </location>
</feature>
<name>A0A8S3ERD4_9BILA</name>
<evidence type="ECO:0000313" key="2">
    <source>
        <dbReference type="EMBL" id="CAF5078933.1"/>
    </source>
</evidence>
<dbReference type="Proteomes" id="UP000681967">
    <property type="component" value="Unassembled WGS sequence"/>
</dbReference>
<evidence type="ECO:0000313" key="3">
    <source>
        <dbReference type="Proteomes" id="UP000681967"/>
    </source>
</evidence>